<accession>A0A811LDV6</accession>
<dbReference type="AlphaFoldDB" id="A0A811LDV6"/>
<organism evidence="3 4">
    <name type="scientific">Bursaphelenchus okinawaensis</name>
    <dbReference type="NCBI Taxonomy" id="465554"/>
    <lineage>
        <taxon>Eukaryota</taxon>
        <taxon>Metazoa</taxon>
        <taxon>Ecdysozoa</taxon>
        <taxon>Nematoda</taxon>
        <taxon>Chromadorea</taxon>
        <taxon>Rhabditida</taxon>
        <taxon>Tylenchina</taxon>
        <taxon>Tylenchomorpha</taxon>
        <taxon>Aphelenchoidea</taxon>
        <taxon>Aphelenchoididae</taxon>
        <taxon>Bursaphelenchus</taxon>
    </lineage>
</organism>
<dbReference type="Proteomes" id="UP000783686">
    <property type="component" value="Unassembled WGS sequence"/>
</dbReference>
<dbReference type="EMBL" id="CAJFCW020000005">
    <property type="protein sequence ID" value="CAG9120857.1"/>
    <property type="molecule type" value="Genomic_DNA"/>
</dbReference>
<keyword evidence="2" id="KW-0812">Transmembrane</keyword>
<keyword evidence="2" id="KW-0472">Membrane</keyword>
<feature type="region of interest" description="Disordered" evidence="1">
    <location>
        <begin position="124"/>
        <end position="150"/>
    </location>
</feature>
<protein>
    <submittedName>
        <fullName evidence="3">Uncharacterized protein</fullName>
    </submittedName>
</protein>
<evidence type="ECO:0000313" key="3">
    <source>
        <dbReference type="EMBL" id="CAD5225419.1"/>
    </source>
</evidence>
<comment type="caution">
    <text evidence="3">The sequence shown here is derived from an EMBL/GenBank/DDBJ whole genome shotgun (WGS) entry which is preliminary data.</text>
</comment>
<dbReference type="EMBL" id="CAJFDH010000005">
    <property type="protein sequence ID" value="CAD5225419.1"/>
    <property type="molecule type" value="Genomic_DNA"/>
</dbReference>
<keyword evidence="2" id="KW-1133">Transmembrane helix</keyword>
<evidence type="ECO:0000256" key="2">
    <source>
        <dbReference type="SAM" id="Phobius"/>
    </source>
</evidence>
<sequence length="229" mass="25736">MVSLSDSEWLTVFFSMVALLLFCFAICLIINALLCAMNDDSALPAEVKPMRAVNTNIVLDQNRQLCRTNHIINPTAKHAPEPQHQAVRIDIYREADESTSTTTVTSVNEDNSCRALVPVSRQRSVPELSASSNAPAPPKRWFSDNPLPQKRPTFVSDAVRKEDGPHKRPAPFKWCPVRRAFVQDEEEGVEKVEKKVEPTPLMYSGRYRRGPTNPFVGESTPITNPPRRI</sequence>
<proteinExistence type="predicted"/>
<reference evidence="3" key="1">
    <citation type="submission" date="2020-09" db="EMBL/GenBank/DDBJ databases">
        <authorList>
            <person name="Kikuchi T."/>
        </authorList>
    </citation>
    <scope>NUCLEOTIDE SEQUENCE</scope>
    <source>
        <strain evidence="3">SH1</strain>
    </source>
</reference>
<gene>
    <name evidence="3" type="ORF">BOKJ2_LOCUS11569</name>
</gene>
<evidence type="ECO:0000313" key="4">
    <source>
        <dbReference type="Proteomes" id="UP000614601"/>
    </source>
</evidence>
<keyword evidence="4" id="KW-1185">Reference proteome</keyword>
<name>A0A811LDV6_9BILA</name>
<dbReference type="Proteomes" id="UP000614601">
    <property type="component" value="Unassembled WGS sequence"/>
</dbReference>
<feature type="transmembrane region" description="Helical" evidence="2">
    <location>
        <begin position="12"/>
        <end position="34"/>
    </location>
</feature>
<evidence type="ECO:0000256" key="1">
    <source>
        <dbReference type="SAM" id="MobiDB-lite"/>
    </source>
</evidence>
<feature type="region of interest" description="Disordered" evidence="1">
    <location>
        <begin position="202"/>
        <end position="229"/>
    </location>
</feature>
<dbReference type="OrthoDB" id="10596574at2759"/>